<keyword evidence="1" id="KW-0472">Membrane</keyword>
<name>A0ABR9RLT8_9FIRM</name>
<evidence type="ECO:0000256" key="1">
    <source>
        <dbReference type="SAM" id="Phobius"/>
    </source>
</evidence>
<gene>
    <name evidence="2" type="ORF">INF30_11825</name>
</gene>
<organism evidence="2 3">
    <name type="scientific">Claveliimonas monacensis</name>
    <dbReference type="NCBI Taxonomy" id="2779351"/>
    <lineage>
        <taxon>Bacteria</taxon>
        <taxon>Bacillati</taxon>
        <taxon>Bacillota</taxon>
        <taxon>Clostridia</taxon>
        <taxon>Lachnospirales</taxon>
        <taxon>Lachnospiraceae</taxon>
        <taxon>Claveliimonas</taxon>
    </lineage>
</organism>
<accession>A0ABR9RLT8</accession>
<sequence>MKKASLLLIGLAILLSDVMCAVVAFNYGKMLWGIENAGYSAPANIAFLWAIPFLVAIAICIGLAVIIQKKR</sequence>
<dbReference type="Proteomes" id="UP000758652">
    <property type="component" value="Unassembled WGS sequence"/>
</dbReference>
<keyword evidence="3" id="KW-1185">Reference proteome</keyword>
<dbReference type="EMBL" id="JADCKL010000011">
    <property type="protein sequence ID" value="MBE5063942.1"/>
    <property type="molecule type" value="Genomic_DNA"/>
</dbReference>
<evidence type="ECO:0000313" key="2">
    <source>
        <dbReference type="EMBL" id="MBE5063942.1"/>
    </source>
</evidence>
<protein>
    <submittedName>
        <fullName evidence="2">Uncharacterized protein</fullName>
    </submittedName>
</protein>
<proteinExistence type="predicted"/>
<keyword evidence="1" id="KW-1133">Transmembrane helix</keyword>
<feature type="transmembrane region" description="Helical" evidence="1">
    <location>
        <begin position="44"/>
        <end position="67"/>
    </location>
</feature>
<comment type="caution">
    <text evidence="2">The sequence shown here is derived from an EMBL/GenBank/DDBJ whole genome shotgun (WGS) entry which is preliminary data.</text>
</comment>
<dbReference type="RefSeq" id="WP_226395352.1">
    <property type="nucleotide sequence ID" value="NZ_JADCKL010000011.1"/>
</dbReference>
<evidence type="ECO:0000313" key="3">
    <source>
        <dbReference type="Proteomes" id="UP000758652"/>
    </source>
</evidence>
<reference evidence="2 3" key="1">
    <citation type="submission" date="2020-10" db="EMBL/GenBank/DDBJ databases">
        <title>ChiBAC.</title>
        <authorList>
            <person name="Zenner C."/>
            <person name="Hitch T.C.A."/>
            <person name="Clavel T."/>
        </authorList>
    </citation>
    <scope>NUCLEOTIDE SEQUENCE [LARGE SCALE GENOMIC DNA]</scope>
    <source>
        <strain evidence="2 3">DSM 108991</strain>
    </source>
</reference>
<keyword evidence="1" id="KW-0812">Transmembrane</keyword>